<keyword evidence="5 7" id="KW-0378">Hydrolase</keyword>
<dbReference type="HAMAP" id="MF_00227">
    <property type="entry name" value="RNase_P"/>
    <property type="match status" value="1"/>
</dbReference>
<name>A0A327TH30_9SPHI</name>
<dbReference type="InterPro" id="IPR020568">
    <property type="entry name" value="Ribosomal_Su5_D2-typ_SF"/>
</dbReference>
<dbReference type="EMBL" id="QLLR01000001">
    <property type="protein sequence ID" value="RAJ37127.1"/>
    <property type="molecule type" value="Genomic_DNA"/>
</dbReference>
<evidence type="ECO:0000256" key="4">
    <source>
        <dbReference type="ARBA" id="ARBA00022759"/>
    </source>
</evidence>
<evidence type="ECO:0000313" key="8">
    <source>
        <dbReference type="EMBL" id="RAJ37127.1"/>
    </source>
</evidence>
<accession>A0A327TH30</accession>
<protein>
    <recommendedName>
        <fullName evidence="7">Ribonuclease P protein component</fullName>
        <shortName evidence="7">RNase P protein</shortName>
        <shortName evidence="7">RNaseP protein</shortName>
        <ecNumber evidence="7">3.1.26.5</ecNumber>
    </recommendedName>
    <alternativeName>
        <fullName evidence="7">Protein C5</fullName>
    </alternativeName>
</protein>
<evidence type="ECO:0000256" key="1">
    <source>
        <dbReference type="ARBA" id="ARBA00002663"/>
    </source>
</evidence>
<dbReference type="SUPFAM" id="SSF54211">
    <property type="entry name" value="Ribosomal protein S5 domain 2-like"/>
    <property type="match status" value="1"/>
</dbReference>
<keyword evidence="2 7" id="KW-0819">tRNA processing</keyword>
<dbReference type="Gene3D" id="3.30.230.10">
    <property type="match status" value="1"/>
</dbReference>
<keyword evidence="6 7" id="KW-0694">RNA-binding</keyword>
<evidence type="ECO:0000256" key="3">
    <source>
        <dbReference type="ARBA" id="ARBA00022722"/>
    </source>
</evidence>
<dbReference type="EC" id="3.1.26.5" evidence="7"/>
<dbReference type="Proteomes" id="UP000249754">
    <property type="component" value="Unassembled WGS sequence"/>
</dbReference>
<proteinExistence type="inferred from homology"/>
<dbReference type="Pfam" id="PF00825">
    <property type="entry name" value="Ribonuclease_P"/>
    <property type="match status" value="1"/>
</dbReference>
<keyword evidence="3 7" id="KW-0540">Nuclease</keyword>
<reference evidence="8 9" key="1">
    <citation type="submission" date="2018-06" db="EMBL/GenBank/DDBJ databases">
        <title>Genomic Encyclopedia of Archaeal and Bacterial Type Strains, Phase II (KMG-II): from individual species to whole genera.</title>
        <authorList>
            <person name="Goeker M."/>
        </authorList>
    </citation>
    <scope>NUCLEOTIDE SEQUENCE [LARGE SCALE GENOMIC DNA]</scope>
    <source>
        <strain evidence="8 9">DSM 14825</strain>
    </source>
</reference>
<dbReference type="GO" id="GO:0004526">
    <property type="term" value="F:ribonuclease P activity"/>
    <property type="evidence" value="ECO:0007669"/>
    <property type="project" value="UniProtKB-UniRule"/>
</dbReference>
<comment type="caution">
    <text evidence="8">The sequence shown here is derived from an EMBL/GenBank/DDBJ whole genome shotgun (WGS) entry which is preliminary data.</text>
</comment>
<sequence length="170" mass="19515">MIAAPLVLADHLVCKSAIKNMKNFTKEERLCSRKLLDLLFKNGSSFLVYPFRVSYLFIPEKNVFPVQVVVNVSKKRFKRAHDRNLIKRRTREAYRILKSSALYPLLNHPDQLLLLSLQFVGKEHYDYAFFEKKLANALKRLILTVDTPVKAAATAPTENPVPSTPKDETN</sequence>
<dbReference type="PROSITE" id="PS00648">
    <property type="entry name" value="RIBONUCLEASE_P"/>
    <property type="match status" value="1"/>
</dbReference>
<dbReference type="STRING" id="188932.AY601_2571"/>
<comment type="similarity">
    <text evidence="7">Belongs to the RnpA family.</text>
</comment>
<dbReference type="InterPro" id="IPR020539">
    <property type="entry name" value="RNase_P_CS"/>
</dbReference>
<dbReference type="AlphaFoldDB" id="A0A327TH30"/>
<gene>
    <name evidence="7" type="primary">rnpA</name>
    <name evidence="8" type="ORF">LY11_00202</name>
</gene>
<dbReference type="InterPro" id="IPR014721">
    <property type="entry name" value="Ribsml_uS5_D2-typ_fold_subgr"/>
</dbReference>
<organism evidence="8 9">
    <name type="scientific">Pedobacter cryoconitis</name>
    <dbReference type="NCBI Taxonomy" id="188932"/>
    <lineage>
        <taxon>Bacteria</taxon>
        <taxon>Pseudomonadati</taxon>
        <taxon>Bacteroidota</taxon>
        <taxon>Sphingobacteriia</taxon>
        <taxon>Sphingobacteriales</taxon>
        <taxon>Sphingobacteriaceae</taxon>
        <taxon>Pedobacter</taxon>
    </lineage>
</organism>
<evidence type="ECO:0000256" key="2">
    <source>
        <dbReference type="ARBA" id="ARBA00022694"/>
    </source>
</evidence>
<comment type="function">
    <text evidence="1 7">RNaseP catalyzes the removal of the 5'-leader sequence from pre-tRNA to produce the mature 5'-terminus. It can also cleave other RNA substrates such as 4.5S RNA. The protein component plays an auxiliary but essential role in vivo by binding to the 5'-leader sequence and broadening the substrate specificity of the ribozyme.</text>
</comment>
<evidence type="ECO:0000256" key="6">
    <source>
        <dbReference type="ARBA" id="ARBA00022884"/>
    </source>
</evidence>
<dbReference type="GO" id="GO:0001682">
    <property type="term" value="P:tRNA 5'-leader removal"/>
    <property type="evidence" value="ECO:0007669"/>
    <property type="project" value="UniProtKB-UniRule"/>
</dbReference>
<comment type="subunit">
    <text evidence="7">Consists of a catalytic RNA component (M1 or rnpB) and a protein subunit.</text>
</comment>
<comment type="catalytic activity">
    <reaction evidence="7">
        <text>Endonucleolytic cleavage of RNA, removing 5'-extranucleotides from tRNA precursor.</text>
        <dbReference type="EC" id="3.1.26.5"/>
    </reaction>
</comment>
<evidence type="ECO:0000256" key="7">
    <source>
        <dbReference type="HAMAP-Rule" id="MF_00227"/>
    </source>
</evidence>
<keyword evidence="4 7" id="KW-0255">Endonuclease</keyword>
<evidence type="ECO:0000256" key="5">
    <source>
        <dbReference type="ARBA" id="ARBA00022801"/>
    </source>
</evidence>
<dbReference type="GO" id="GO:0000049">
    <property type="term" value="F:tRNA binding"/>
    <property type="evidence" value="ECO:0007669"/>
    <property type="project" value="UniProtKB-UniRule"/>
</dbReference>
<dbReference type="InterPro" id="IPR000100">
    <property type="entry name" value="RNase_P"/>
</dbReference>
<evidence type="ECO:0000313" key="9">
    <source>
        <dbReference type="Proteomes" id="UP000249754"/>
    </source>
</evidence>